<dbReference type="GO" id="GO:0034625">
    <property type="term" value="P:fatty acid elongation, monounsaturated fatty acid"/>
    <property type="evidence" value="ECO:0007669"/>
    <property type="project" value="TreeGrafter"/>
</dbReference>
<keyword evidence="6 10" id="KW-1133">Transmembrane helix</keyword>
<keyword evidence="14" id="KW-1185">Reference proteome</keyword>
<dbReference type="PANTHER" id="PTHR11157">
    <property type="entry name" value="FATTY ACID ACYL TRANSFERASE-RELATED"/>
    <property type="match status" value="1"/>
</dbReference>
<evidence type="ECO:0000256" key="1">
    <source>
        <dbReference type="ARBA" id="ARBA00004141"/>
    </source>
</evidence>
<dbReference type="GO" id="GO:0030148">
    <property type="term" value="P:sphingolipid biosynthetic process"/>
    <property type="evidence" value="ECO:0007669"/>
    <property type="project" value="TreeGrafter"/>
</dbReference>
<dbReference type="Gene3D" id="1.20.5.1230">
    <property type="entry name" value="Apolipoprotein A-I"/>
    <property type="match status" value="1"/>
</dbReference>
<gene>
    <name evidence="13" type="ORF">LTR84_006389</name>
</gene>
<dbReference type="AlphaFoldDB" id="A0AAV9N4J2"/>
<dbReference type="GO" id="GO:0042761">
    <property type="term" value="P:very long-chain fatty acid biosynthetic process"/>
    <property type="evidence" value="ECO:0007669"/>
    <property type="project" value="TreeGrafter"/>
</dbReference>
<keyword evidence="2 10" id="KW-0444">Lipid biosynthesis</keyword>
<evidence type="ECO:0000256" key="12">
    <source>
        <dbReference type="SAM" id="MobiDB-lite"/>
    </source>
</evidence>
<feature type="compositionally biased region" description="Basic and acidic residues" evidence="12">
    <location>
        <begin position="658"/>
        <end position="671"/>
    </location>
</feature>
<feature type="transmembrane region" description="Helical" evidence="10">
    <location>
        <begin position="105"/>
        <end position="126"/>
    </location>
</feature>
<feature type="region of interest" description="Disordered" evidence="12">
    <location>
        <begin position="595"/>
        <end position="791"/>
    </location>
</feature>
<protein>
    <recommendedName>
        <fullName evidence="10">Elongation of fatty acids protein</fullName>
        <ecNumber evidence="10">2.3.1.-</ecNumber>
    </recommendedName>
</protein>
<feature type="transmembrane region" description="Helical" evidence="10">
    <location>
        <begin position="202"/>
        <end position="223"/>
    </location>
</feature>
<feature type="compositionally biased region" description="Basic residues" evidence="12">
    <location>
        <begin position="716"/>
        <end position="726"/>
    </location>
</feature>
<dbReference type="RefSeq" id="XP_064703251.1">
    <property type="nucleotide sequence ID" value="XM_064849950.1"/>
</dbReference>
<dbReference type="GO" id="GO:0019367">
    <property type="term" value="P:fatty acid elongation, saturated fatty acid"/>
    <property type="evidence" value="ECO:0007669"/>
    <property type="project" value="TreeGrafter"/>
</dbReference>
<feature type="compositionally biased region" description="Low complexity" evidence="12">
    <location>
        <begin position="675"/>
        <end position="696"/>
    </location>
</feature>
<organism evidence="13 14">
    <name type="scientific">Exophiala bonariae</name>
    <dbReference type="NCBI Taxonomy" id="1690606"/>
    <lineage>
        <taxon>Eukaryota</taxon>
        <taxon>Fungi</taxon>
        <taxon>Dikarya</taxon>
        <taxon>Ascomycota</taxon>
        <taxon>Pezizomycotina</taxon>
        <taxon>Eurotiomycetes</taxon>
        <taxon>Chaetothyriomycetidae</taxon>
        <taxon>Chaetothyriales</taxon>
        <taxon>Herpotrichiellaceae</taxon>
        <taxon>Exophiala</taxon>
    </lineage>
</organism>
<evidence type="ECO:0000256" key="11">
    <source>
        <dbReference type="SAM" id="Coils"/>
    </source>
</evidence>
<evidence type="ECO:0000256" key="4">
    <source>
        <dbReference type="ARBA" id="ARBA00022692"/>
    </source>
</evidence>
<dbReference type="GO" id="GO:0034626">
    <property type="term" value="P:fatty acid elongation, polyunsaturated fatty acid"/>
    <property type="evidence" value="ECO:0007669"/>
    <property type="project" value="TreeGrafter"/>
</dbReference>
<feature type="transmembrane region" description="Helical" evidence="10">
    <location>
        <begin position="294"/>
        <end position="314"/>
    </location>
</feature>
<sequence length="791" mass="85984">MAAAQLAEWLRFNASAPAVKPTMLPASYYQFPPSNEPTTLPPPPNHSNFAHPFTIPSDIYNNLLSAHVPITIALVYASIVTVLNSVNRNRKYKPWAISRTRLFKLFVILHNLCLAIYSAWTFVGMVNALRLALPALNQNTPLSATVDALCKLHGPRGHGNAVTYNSTTSVWGFTNRIFHLAADGLAPETTDVGRIWNEGLAFYGWIFYLSKFYEVIDTFIILAKGKKSSFLQTYHHAGAMLSMWAGIRYMSPPIWMFVLVNSAIHAIMYTFYLMSTIGVRVPKWFKQTLTTLQISQFVVGVFYAFTHLFVAYQIPVSVPYLYRLGTAASSVLANAPSSVSSAVSIATSTASAGTGAWLKKIALRAAGHEGLAENVLNEQGRPFGIDAIHIAEDLVNKEETRYRDELQWVNCLDTSGQVFAILVNVVYLLPLTWLFAQFFITSYLKRVERRRSSTASEMANTARLSLRDASKGVARRLSEAVEEMHTTSGDIGDDAVFVDGDEVKREFRESIEKAKQGISQGATKLKNSAQGPNAEKVKQEVQRDLEKLRKNAHGAADKVVAAVTDKKKQQDVKAKAQNVKDTVTEAVDSAAQNVKPTVEKAADSVKPAVENAADTAKSVGNKAVETAGSASEKATKIPKAVSQKANEQRGGNGSSTKDNVRSGADDKEGAKTETPASSPEPQESSNESGTGAEEATGGQGKASTSEDVGKESSKASPKKLSRKEKKKKTEDKIIDESKVVRAEEVNTDTGASTTKEETKDIKAEKSGDGEVEAEAPSEVREGTSFADAVKE</sequence>
<feature type="compositionally biased region" description="Basic and acidic residues" evidence="12">
    <location>
        <begin position="754"/>
        <end position="768"/>
    </location>
</feature>
<evidence type="ECO:0000256" key="5">
    <source>
        <dbReference type="ARBA" id="ARBA00022832"/>
    </source>
</evidence>
<evidence type="ECO:0000256" key="10">
    <source>
        <dbReference type="RuleBase" id="RU361115"/>
    </source>
</evidence>
<dbReference type="EMBL" id="JAVRRD010000024">
    <property type="protein sequence ID" value="KAK5047724.1"/>
    <property type="molecule type" value="Genomic_DNA"/>
</dbReference>
<feature type="coiled-coil region" evidence="11">
    <location>
        <begin position="531"/>
        <end position="558"/>
    </location>
</feature>
<keyword evidence="9 10" id="KW-0275">Fatty acid biosynthesis</keyword>
<keyword evidence="7 10" id="KW-0443">Lipid metabolism</keyword>
<reference evidence="13 14" key="1">
    <citation type="submission" date="2023-08" db="EMBL/GenBank/DDBJ databases">
        <title>Black Yeasts Isolated from many extreme environments.</title>
        <authorList>
            <person name="Coleine C."/>
            <person name="Stajich J.E."/>
            <person name="Selbmann L."/>
        </authorList>
    </citation>
    <scope>NUCLEOTIDE SEQUENCE [LARGE SCALE GENOMIC DNA]</scope>
    <source>
        <strain evidence="13 14">CCFEE 5792</strain>
    </source>
</reference>
<name>A0AAV9N4J2_9EURO</name>
<dbReference type="Proteomes" id="UP001358417">
    <property type="component" value="Unassembled WGS sequence"/>
</dbReference>
<feature type="compositionally biased region" description="Basic and acidic residues" evidence="12">
    <location>
        <begin position="727"/>
        <end position="744"/>
    </location>
</feature>
<dbReference type="GeneID" id="89974561"/>
<evidence type="ECO:0000256" key="7">
    <source>
        <dbReference type="ARBA" id="ARBA00023098"/>
    </source>
</evidence>
<dbReference type="InterPro" id="IPR002076">
    <property type="entry name" value="ELO_fam"/>
</dbReference>
<dbReference type="EC" id="2.3.1.-" evidence="10"/>
<evidence type="ECO:0000256" key="6">
    <source>
        <dbReference type="ARBA" id="ARBA00022989"/>
    </source>
</evidence>
<proteinExistence type="inferred from homology"/>
<dbReference type="Pfam" id="PF01151">
    <property type="entry name" value="ELO"/>
    <property type="match status" value="1"/>
</dbReference>
<comment type="caution">
    <text evidence="13">The sequence shown here is derived from an EMBL/GenBank/DDBJ whole genome shotgun (WGS) entry which is preliminary data.</text>
</comment>
<evidence type="ECO:0000256" key="8">
    <source>
        <dbReference type="ARBA" id="ARBA00023136"/>
    </source>
</evidence>
<keyword evidence="3 10" id="KW-0808">Transferase</keyword>
<evidence type="ECO:0000313" key="13">
    <source>
        <dbReference type="EMBL" id="KAK5047724.1"/>
    </source>
</evidence>
<keyword evidence="4 10" id="KW-0812">Transmembrane</keyword>
<evidence type="ECO:0000256" key="9">
    <source>
        <dbReference type="ARBA" id="ARBA00023160"/>
    </source>
</evidence>
<dbReference type="SUPFAM" id="SSF58113">
    <property type="entry name" value="Apolipoprotein A-I"/>
    <property type="match status" value="1"/>
</dbReference>
<evidence type="ECO:0000313" key="14">
    <source>
        <dbReference type="Proteomes" id="UP001358417"/>
    </source>
</evidence>
<accession>A0AAV9N4J2</accession>
<comment type="catalytic activity">
    <reaction evidence="10">
        <text>an acyl-CoA + malonyl-CoA + H(+) = a 3-oxoacyl-CoA + CO2 + CoA</text>
        <dbReference type="Rhea" id="RHEA:50252"/>
        <dbReference type="ChEBI" id="CHEBI:15378"/>
        <dbReference type="ChEBI" id="CHEBI:16526"/>
        <dbReference type="ChEBI" id="CHEBI:57287"/>
        <dbReference type="ChEBI" id="CHEBI:57384"/>
        <dbReference type="ChEBI" id="CHEBI:58342"/>
        <dbReference type="ChEBI" id="CHEBI:90726"/>
    </reaction>
    <physiologicalReaction direction="left-to-right" evidence="10">
        <dbReference type="Rhea" id="RHEA:50253"/>
    </physiologicalReaction>
</comment>
<evidence type="ECO:0000256" key="3">
    <source>
        <dbReference type="ARBA" id="ARBA00022679"/>
    </source>
</evidence>
<keyword evidence="8 10" id="KW-0472">Membrane</keyword>
<dbReference type="PANTHER" id="PTHR11157:SF169">
    <property type="entry name" value="ELONGATION OF FATTY ACIDS PROTEIN"/>
    <property type="match status" value="1"/>
</dbReference>
<feature type="transmembrane region" description="Helical" evidence="10">
    <location>
        <begin position="253"/>
        <end position="273"/>
    </location>
</feature>
<comment type="subcellular location">
    <subcellularLocation>
        <location evidence="1">Membrane</location>
        <topology evidence="1">Multi-pass membrane protein</topology>
    </subcellularLocation>
</comment>
<evidence type="ECO:0000256" key="2">
    <source>
        <dbReference type="ARBA" id="ARBA00022516"/>
    </source>
</evidence>
<dbReference type="GO" id="GO:0009922">
    <property type="term" value="F:fatty acid elongase activity"/>
    <property type="evidence" value="ECO:0007669"/>
    <property type="project" value="InterPro"/>
</dbReference>
<feature type="transmembrane region" description="Helical" evidence="10">
    <location>
        <begin position="418"/>
        <end position="444"/>
    </location>
</feature>
<feature type="transmembrane region" description="Helical" evidence="10">
    <location>
        <begin position="66"/>
        <end position="84"/>
    </location>
</feature>
<comment type="similarity">
    <text evidence="10">Belongs to the ELO family.</text>
</comment>
<keyword evidence="11" id="KW-0175">Coiled coil</keyword>
<dbReference type="GO" id="GO:0005789">
    <property type="term" value="C:endoplasmic reticulum membrane"/>
    <property type="evidence" value="ECO:0007669"/>
    <property type="project" value="TreeGrafter"/>
</dbReference>
<keyword evidence="5 10" id="KW-0276">Fatty acid metabolism</keyword>